<accession>A0A562UFS9</accession>
<proteinExistence type="predicted"/>
<feature type="transmembrane region" description="Helical" evidence="1">
    <location>
        <begin position="40"/>
        <end position="65"/>
    </location>
</feature>
<keyword evidence="3" id="KW-1185">Reference proteome</keyword>
<comment type="caution">
    <text evidence="2">The sequence shown here is derived from an EMBL/GenBank/DDBJ whole genome shotgun (WGS) entry which is preliminary data.</text>
</comment>
<sequence>MDLTYLTVAIAGILLVYHQLTTWLPLFPWNDVELYTQKQLLLEAITNGLLMGVGVICLAIGNVGFSHYYPLIYYPFLFLGEFVQWWIPYLSPGFAKTKVNFDYDKLFARTIKLIPHQPGKRTPDGNHIVLHALTLITIILVYLERLG</sequence>
<evidence type="ECO:0000313" key="2">
    <source>
        <dbReference type="EMBL" id="TWJ04459.1"/>
    </source>
</evidence>
<reference evidence="2 3" key="1">
    <citation type="submission" date="2019-07" db="EMBL/GenBank/DDBJ databases">
        <title>Genomic Encyclopedia of Archaeal and Bacterial Type Strains, Phase II (KMG-II): from individual species to whole genera.</title>
        <authorList>
            <person name="Goeker M."/>
        </authorList>
    </citation>
    <scope>NUCLEOTIDE SEQUENCE [LARGE SCALE GENOMIC DNA]</scope>
    <source>
        <strain evidence="2 3">ATCC BAA-1854</strain>
    </source>
</reference>
<dbReference type="Proteomes" id="UP000317010">
    <property type="component" value="Unassembled WGS sequence"/>
</dbReference>
<dbReference type="EMBL" id="VLLI01000001">
    <property type="protein sequence ID" value="TWJ04459.1"/>
    <property type="molecule type" value="Genomic_DNA"/>
</dbReference>
<feature type="transmembrane region" description="Helical" evidence="1">
    <location>
        <begin position="6"/>
        <end position="28"/>
    </location>
</feature>
<protein>
    <submittedName>
        <fullName evidence="2">Uncharacterized protein</fullName>
    </submittedName>
</protein>
<keyword evidence="1" id="KW-0472">Membrane</keyword>
<feature type="transmembrane region" description="Helical" evidence="1">
    <location>
        <begin position="125"/>
        <end position="143"/>
    </location>
</feature>
<name>A0A562UFS9_9SPHI</name>
<keyword evidence="1" id="KW-1133">Transmembrane helix</keyword>
<keyword evidence="1" id="KW-0812">Transmembrane</keyword>
<feature type="transmembrane region" description="Helical" evidence="1">
    <location>
        <begin position="71"/>
        <end position="90"/>
    </location>
</feature>
<organism evidence="2 3">
    <name type="scientific">Mucilaginibacter frigoritolerans</name>
    <dbReference type="NCBI Taxonomy" id="652788"/>
    <lineage>
        <taxon>Bacteria</taxon>
        <taxon>Pseudomonadati</taxon>
        <taxon>Bacteroidota</taxon>
        <taxon>Sphingobacteriia</taxon>
        <taxon>Sphingobacteriales</taxon>
        <taxon>Sphingobacteriaceae</taxon>
        <taxon>Mucilaginibacter</taxon>
    </lineage>
</organism>
<dbReference type="RefSeq" id="WP_144908699.1">
    <property type="nucleotide sequence ID" value="NZ_VLLI01000001.1"/>
</dbReference>
<gene>
    <name evidence="2" type="ORF">JN11_00168</name>
</gene>
<dbReference type="OrthoDB" id="3539735at2"/>
<evidence type="ECO:0000256" key="1">
    <source>
        <dbReference type="SAM" id="Phobius"/>
    </source>
</evidence>
<dbReference type="AlphaFoldDB" id="A0A562UFS9"/>
<evidence type="ECO:0000313" key="3">
    <source>
        <dbReference type="Proteomes" id="UP000317010"/>
    </source>
</evidence>